<proteinExistence type="inferred from homology"/>
<evidence type="ECO:0000313" key="3">
    <source>
        <dbReference type="Proteomes" id="UP000242164"/>
    </source>
</evidence>
<comment type="caution">
    <text evidence="2">The sequence shown here is derived from an EMBL/GenBank/DDBJ whole genome shotgun (WGS) entry which is preliminary data.</text>
</comment>
<evidence type="ECO:0000313" key="2">
    <source>
        <dbReference type="EMBL" id="SCM07176.1"/>
    </source>
</evidence>
<protein>
    <recommendedName>
        <fullName evidence="4">Heavy metal-binding domain-containing protein</fullName>
    </recommendedName>
</protein>
<dbReference type="Proteomes" id="UP000242164">
    <property type="component" value="Unassembled WGS sequence"/>
</dbReference>
<sequence>MLEDSKKIVKERLEKEAKELGANAIVGLRFEMAAGQGSSELIGYDGRVVTKSCLLVIVI</sequence>
<dbReference type="InterPro" id="IPR002765">
    <property type="entry name" value="UPF0145_YbjQ-like"/>
</dbReference>
<dbReference type="SUPFAM" id="SSF117782">
    <property type="entry name" value="YbjQ-like"/>
    <property type="match status" value="1"/>
</dbReference>
<evidence type="ECO:0000256" key="1">
    <source>
        <dbReference type="ARBA" id="ARBA00010751"/>
    </source>
</evidence>
<comment type="similarity">
    <text evidence="1">Belongs to the UPF0145 family.</text>
</comment>
<organism evidence="2 3">
    <name type="scientific">Bacillus cytotoxicus</name>
    <dbReference type="NCBI Taxonomy" id="580165"/>
    <lineage>
        <taxon>Bacteria</taxon>
        <taxon>Bacillati</taxon>
        <taxon>Bacillota</taxon>
        <taxon>Bacilli</taxon>
        <taxon>Bacillales</taxon>
        <taxon>Bacillaceae</taxon>
        <taxon>Bacillus</taxon>
        <taxon>Bacillus cereus group</taxon>
    </lineage>
</organism>
<evidence type="ECO:0008006" key="4">
    <source>
        <dbReference type="Google" id="ProtNLM"/>
    </source>
</evidence>
<accession>A0AAX2CNC8</accession>
<dbReference type="EMBL" id="FMIK01000063">
    <property type="protein sequence ID" value="SCM07176.1"/>
    <property type="molecule type" value="Genomic_DNA"/>
</dbReference>
<reference evidence="2 3" key="1">
    <citation type="submission" date="2016-08" db="EMBL/GenBank/DDBJ databases">
        <authorList>
            <person name="Loux V."/>
            <person name="Rue O."/>
        </authorList>
    </citation>
    <scope>NUCLEOTIDE SEQUENCE [LARGE SCALE GENOMIC DNA]</scope>
    <source>
        <strain evidence="2 3">AFSSA_08CEB44bac</strain>
    </source>
</reference>
<name>A0AAX2CNC8_9BACI</name>
<dbReference type="AlphaFoldDB" id="A0AAX2CNC8"/>
<dbReference type="Gene3D" id="3.30.110.70">
    <property type="entry name" value="Hypothetical protein apc22750. Chain B"/>
    <property type="match status" value="1"/>
</dbReference>
<gene>
    <name evidence="2" type="ORF">BCB44BAC_04395</name>
</gene>
<dbReference type="InterPro" id="IPR035439">
    <property type="entry name" value="UPF0145_dom_sf"/>
</dbReference>
<dbReference type="Pfam" id="PF01906">
    <property type="entry name" value="YbjQ_1"/>
    <property type="match status" value="1"/>
</dbReference>